<dbReference type="PROSITE" id="PS50966">
    <property type="entry name" value="ZF_SWIM"/>
    <property type="match status" value="1"/>
</dbReference>
<dbReference type="RefSeq" id="WP_208261275.1">
    <property type="nucleotide sequence ID" value="NZ_JAGEOJ010000019.1"/>
</dbReference>
<dbReference type="GO" id="GO:0008270">
    <property type="term" value="F:zinc ion binding"/>
    <property type="evidence" value="ECO:0007669"/>
    <property type="project" value="UniProtKB-KW"/>
</dbReference>
<name>A0A939TB77_9ACTN</name>
<dbReference type="InterPro" id="IPR007527">
    <property type="entry name" value="Znf_SWIM"/>
</dbReference>
<sequence length="484" mass="50917">MATAQAYAYARPSTLTEDALGLSTSGGTTTTGAATHPHFFSGLLTQAAPAAAALTGLADVAQTRYHQPQPTAMRDPVVTCNGDRLRMESFSACCGVYARLDVLEGALDGDVVELGTTNVDVNGPLREALARVGGSDPLHLAVGADEMAVTTLDGAVVEKKVPLPDRWLRGFAEVQVIAAAFDLRAELTGPDAVRFLRGLPRGTREVLWATPAGRTLRLASRPSPGAVCLPGPDRLRTMIPLLRFARSLRAYGPAVSAGDNPVASAWELELPGMRYVLTLSPEVRRGFSGEGAVLDALITDEAAGDADLIGALLAFEPRVEPDLLAERAGLDIARVRAALTQLGTSGRVGYDTAEAAHFHRELPYDPDRVAAMNPRLRSARALVDDGAVAFTTRDPATSAPATGDRATGDLTAGDSTTVAPTTSDPTTSDLAIVTVDGRPRQVRFDGDRASCTCPWWSDHNGSRGPCKHVLAARMVRAGVAEVAR</sequence>
<protein>
    <submittedName>
        <fullName evidence="4">SWIM zinc finger family protein</fullName>
    </submittedName>
</protein>
<evidence type="ECO:0000313" key="4">
    <source>
        <dbReference type="EMBL" id="MBO2453262.1"/>
    </source>
</evidence>
<keyword evidence="5" id="KW-1185">Reference proteome</keyword>
<organism evidence="4 5">
    <name type="scientific">Actinomadura barringtoniae</name>
    <dbReference type="NCBI Taxonomy" id="1427535"/>
    <lineage>
        <taxon>Bacteria</taxon>
        <taxon>Bacillati</taxon>
        <taxon>Actinomycetota</taxon>
        <taxon>Actinomycetes</taxon>
        <taxon>Streptosporangiales</taxon>
        <taxon>Thermomonosporaceae</taxon>
        <taxon>Actinomadura</taxon>
    </lineage>
</organism>
<feature type="compositionally biased region" description="Low complexity" evidence="2">
    <location>
        <begin position="414"/>
        <end position="428"/>
    </location>
</feature>
<evidence type="ECO:0000256" key="2">
    <source>
        <dbReference type="SAM" id="MobiDB-lite"/>
    </source>
</evidence>
<proteinExistence type="predicted"/>
<evidence type="ECO:0000313" key="5">
    <source>
        <dbReference type="Proteomes" id="UP000669179"/>
    </source>
</evidence>
<dbReference type="Proteomes" id="UP000669179">
    <property type="component" value="Unassembled WGS sequence"/>
</dbReference>
<reference evidence="4" key="1">
    <citation type="submission" date="2021-03" db="EMBL/GenBank/DDBJ databases">
        <authorList>
            <person name="Kanchanasin P."/>
            <person name="Saeng-In P."/>
            <person name="Phongsopitanun W."/>
            <person name="Yuki M."/>
            <person name="Kudo T."/>
            <person name="Ohkuma M."/>
            <person name="Tanasupawat S."/>
        </authorList>
    </citation>
    <scope>NUCLEOTIDE SEQUENCE</scope>
    <source>
        <strain evidence="4">GKU 128</strain>
    </source>
</reference>
<gene>
    <name evidence="4" type="ORF">J4573_39635</name>
</gene>
<accession>A0A939TB77</accession>
<feature type="domain" description="SWIM-type" evidence="3">
    <location>
        <begin position="440"/>
        <end position="477"/>
    </location>
</feature>
<evidence type="ECO:0000259" key="3">
    <source>
        <dbReference type="PROSITE" id="PS50966"/>
    </source>
</evidence>
<feature type="region of interest" description="Disordered" evidence="2">
    <location>
        <begin position="393"/>
        <end position="428"/>
    </location>
</feature>
<evidence type="ECO:0000256" key="1">
    <source>
        <dbReference type="PROSITE-ProRule" id="PRU00325"/>
    </source>
</evidence>
<comment type="caution">
    <text evidence="4">The sequence shown here is derived from an EMBL/GenBank/DDBJ whole genome shotgun (WGS) entry which is preliminary data.</text>
</comment>
<keyword evidence="1" id="KW-0479">Metal-binding</keyword>
<keyword evidence="1" id="KW-0863">Zinc-finger</keyword>
<keyword evidence="1" id="KW-0862">Zinc</keyword>
<dbReference type="Pfam" id="PF04434">
    <property type="entry name" value="SWIM"/>
    <property type="match status" value="1"/>
</dbReference>
<dbReference type="EMBL" id="JAGEOJ010000019">
    <property type="protein sequence ID" value="MBO2453262.1"/>
    <property type="molecule type" value="Genomic_DNA"/>
</dbReference>
<dbReference type="AlphaFoldDB" id="A0A939TB77"/>